<dbReference type="AlphaFoldDB" id="A0A9W9K6X2"/>
<comment type="caution">
    <text evidence="1">The sequence shown here is derived from an EMBL/GenBank/DDBJ whole genome shotgun (WGS) entry which is preliminary data.</text>
</comment>
<evidence type="ECO:0000313" key="2">
    <source>
        <dbReference type="Proteomes" id="UP001149165"/>
    </source>
</evidence>
<reference evidence="1" key="1">
    <citation type="submission" date="2022-11" db="EMBL/GenBank/DDBJ databases">
        <authorList>
            <person name="Petersen C."/>
        </authorList>
    </citation>
    <scope>NUCLEOTIDE SEQUENCE</scope>
    <source>
        <strain evidence="1">IBT 30069</strain>
    </source>
</reference>
<dbReference type="EMBL" id="JAPQKH010000006">
    <property type="protein sequence ID" value="KAJ5094397.1"/>
    <property type="molecule type" value="Genomic_DNA"/>
</dbReference>
<dbReference type="PANTHER" id="PTHR42336">
    <property type="entry name" value="THIOREDOXIN DOMAIN-CONTAINING PROTEIN-RELATED"/>
    <property type="match status" value="1"/>
</dbReference>
<organism evidence="1 2">
    <name type="scientific">Penicillium angulare</name>
    <dbReference type="NCBI Taxonomy" id="116970"/>
    <lineage>
        <taxon>Eukaryota</taxon>
        <taxon>Fungi</taxon>
        <taxon>Dikarya</taxon>
        <taxon>Ascomycota</taxon>
        <taxon>Pezizomycotina</taxon>
        <taxon>Eurotiomycetes</taxon>
        <taxon>Eurotiomycetidae</taxon>
        <taxon>Eurotiales</taxon>
        <taxon>Aspergillaceae</taxon>
        <taxon>Penicillium</taxon>
    </lineage>
</organism>
<reference evidence="1" key="2">
    <citation type="journal article" date="2023" name="IMA Fungus">
        <title>Comparative genomic study of the Penicillium genus elucidates a diverse pangenome and 15 lateral gene transfer events.</title>
        <authorList>
            <person name="Petersen C."/>
            <person name="Sorensen T."/>
            <person name="Nielsen M.R."/>
            <person name="Sondergaard T.E."/>
            <person name="Sorensen J.L."/>
            <person name="Fitzpatrick D.A."/>
            <person name="Frisvad J.C."/>
            <person name="Nielsen K.L."/>
        </authorList>
    </citation>
    <scope>NUCLEOTIDE SEQUENCE</scope>
    <source>
        <strain evidence="1">IBT 30069</strain>
    </source>
</reference>
<dbReference type="Gene3D" id="3.40.30.10">
    <property type="entry name" value="Glutaredoxin"/>
    <property type="match status" value="1"/>
</dbReference>
<accession>A0A9W9K6X2</accession>
<protein>
    <recommendedName>
        <fullName evidence="3">Alkyl hydroperoxide reductase subunit C/ Thiol specific antioxidant domain-containing protein</fullName>
    </recommendedName>
</protein>
<dbReference type="OrthoDB" id="40334at2759"/>
<dbReference type="Proteomes" id="UP001149165">
    <property type="component" value="Unassembled WGS sequence"/>
</dbReference>
<evidence type="ECO:0008006" key="3">
    <source>
        <dbReference type="Google" id="ProtNLM"/>
    </source>
</evidence>
<dbReference type="PANTHER" id="PTHR42336:SF1">
    <property type="entry name" value="ALKYL HYDROPEROXIDE REDUCTASE SUBUNIT C_ THIOL SPECIFIC ANTIOXIDANT DOMAIN-CONTAINING PROTEIN"/>
    <property type="match status" value="1"/>
</dbReference>
<gene>
    <name evidence="1" type="ORF">N7456_010258</name>
</gene>
<dbReference type="SUPFAM" id="SSF52833">
    <property type="entry name" value="Thioredoxin-like"/>
    <property type="match status" value="1"/>
</dbReference>
<evidence type="ECO:0000313" key="1">
    <source>
        <dbReference type="EMBL" id="KAJ5094397.1"/>
    </source>
</evidence>
<name>A0A9W9K6X2_9EURO</name>
<proteinExistence type="predicted"/>
<dbReference type="InterPro" id="IPR032801">
    <property type="entry name" value="PXL2A/B/C"/>
</dbReference>
<dbReference type="InterPro" id="IPR036249">
    <property type="entry name" value="Thioredoxin-like_sf"/>
</dbReference>
<sequence>MTVTQELSSWFSPSYIEVAPTPKIGDKAPSCPELAFPTESRKPTIITFLRHCGCPVAEVSFLAMRKAAAEHPEINFVAISHSDQQSTDKWLDAVGGSKEVTSSNPVTMIVDTERKIYAKWGLGTVSWSHVLSPSGMLGVFRMGKEKGIWNRPTESGSRWQSSGHWAIDGEGYIRWGKPATRVDEVIDVAEALDALKST</sequence>
<keyword evidence="2" id="KW-1185">Reference proteome</keyword>
<dbReference type="Pfam" id="PF13911">
    <property type="entry name" value="AhpC-TSA_2"/>
    <property type="match status" value="1"/>
</dbReference>